<comment type="caution">
    <text evidence="2">The sequence shown here is derived from an EMBL/GenBank/DDBJ whole genome shotgun (WGS) entry which is preliminary data.</text>
</comment>
<gene>
    <name evidence="2" type="ORF">PHMEG_00030219</name>
</gene>
<evidence type="ECO:0000256" key="1">
    <source>
        <dbReference type="SAM" id="MobiDB-lite"/>
    </source>
</evidence>
<keyword evidence="3" id="KW-1185">Reference proteome</keyword>
<organism evidence="2 3">
    <name type="scientific">Phytophthora megakarya</name>
    <dbReference type="NCBI Taxonomy" id="4795"/>
    <lineage>
        <taxon>Eukaryota</taxon>
        <taxon>Sar</taxon>
        <taxon>Stramenopiles</taxon>
        <taxon>Oomycota</taxon>
        <taxon>Peronosporomycetes</taxon>
        <taxon>Peronosporales</taxon>
        <taxon>Peronosporaceae</taxon>
        <taxon>Phytophthora</taxon>
    </lineage>
</organism>
<evidence type="ECO:0000313" key="2">
    <source>
        <dbReference type="EMBL" id="OWY98889.1"/>
    </source>
</evidence>
<feature type="region of interest" description="Disordered" evidence="1">
    <location>
        <begin position="153"/>
        <end position="188"/>
    </location>
</feature>
<evidence type="ECO:0000313" key="3">
    <source>
        <dbReference type="Proteomes" id="UP000198211"/>
    </source>
</evidence>
<reference evidence="3" key="1">
    <citation type="submission" date="2017-03" db="EMBL/GenBank/DDBJ databases">
        <title>Phytopthora megakarya and P. palmivora, two closely related causual agents of cacao black pod achieved similar genome size and gene model numbers by different mechanisms.</title>
        <authorList>
            <person name="Ali S."/>
            <person name="Shao J."/>
            <person name="Larry D.J."/>
            <person name="Kronmiller B."/>
            <person name="Shen D."/>
            <person name="Strem M.D."/>
            <person name="Melnick R.L."/>
            <person name="Guiltinan M.J."/>
            <person name="Tyler B.M."/>
            <person name="Meinhardt L.W."/>
            <person name="Bailey B.A."/>
        </authorList>
    </citation>
    <scope>NUCLEOTIDE SEQUENCE [LARGE SCALE GENOMIC DNA]</scope>
    <source>
        <strain evidence="3">zdho120</strain>
    </source>
</reference>
<proteinExistence type="predicted"/>
<name>A0A225V3A4_9STRA</name>
<dbReference type="AlphaFoldDB" id="A0A225V3A4"/>
<dbReference type="Proteomes" id="UP000198211">
    <property type="component" value="Unassembled WGS sequence"/>
</dbReference>
<protein>
    <submittedName>
        <fullName evidence="2">Uncharacterized protein</fullName>
    </submittedName>
</protein>
<dbReference type="EMBL" id="NBNE01008977">
    <property type="protein sequence ID" value="OWY98889.1"/>
    <property type="molecule type" value="Genomic_DNA"/>
</dbReference>
<sequence>MDFIVSAGVRLCVRGGVVKLPDKESLLLSSVFGPDEDYQLVIQENVDVPDTVKQGEVNQQWQTLADKINRSPNCHMKLIKGTTARPGPPWQHITESARMSSVDEPETVFIHAMTEQASDFESKLTHDAAAKDGEQRANAQAGEVVREAAVSRINLGKRHSRSDNTETEANEGETQQCTWNRAKVQATG</sequence>
<accession>A0A225V3A4</accession>